<organism evidence="2 3">
    <name type="scientific">Rhizobium tropici</name>
    <dbReference type="NCBI Taxonomy" id="398"/>
    <lineage>
        <taxon>Bacteria</taxon>
        <taxon>Pseudomonadati</taxon>
        <taxon>Pseudomonadota</taxon>
        <taxon>Alphaproteobacteria</taxon>
        <taxon>Hyphomicrobiales</taxon>
        <taxon>Rhizobiaceae</taxon>
        <taxon>Rhizobium/Agrobacterium group</taxon>
        <taxon>Rhizobium</taxon>
    </lineage>
</organism>
<gene>
    <name evidence="2" type="ORF">DQ393_12725</name>
</gene>
<reference evidence="2 3" key="1">
    <citation type="submission" date="2018-06" db="EMBL/GenBank/DDBJ databases">
        <title>Whole Genome Sequence of an efficient microsymbiont, Rhizobium tropici.</title>
        <authorList>
            <person name="Srinivasan R."/>
            <person name="Singh H.V."/>
            <person name="Srivastava R."/>
            <person name="Kumari B."/>
            <person name="Radhakrishna A."/>
        </authorList>
    </citation>
    <scope>NUCLEOTIDE SEQUENCE [LARGE SCALE GENOMIC DNA]</scope>
    <source>
        <strain evidence="2 3">IGFRI Rhizo-19</strain>
    </source>
</reference>
<dbReference type="GO" id="GO:0003677">
    <property type="term" value="F:DNA binding"/>
    <property type="evidence" value="ECO:0007669"/>
    <property type="project" value="InterPro"/>
</dbReference>
<dbReference type="PROSITE" id="PS50943">
    <property type="entry name" value="HTH_CROC1"/>
    <property type="match status" value="1"/>
</dbReference>
<evidence type="ECO:0000259" key="1">
    <source>
        <dbReference type="PROSITE" id="PS50943"/>
    </source>
</evidence>
<proteinExistence type="predicted"/>
<dbReference type="SUPFAM" id="SSF47413">
    <property type="entry name" value="lambda repressor-like DNA-binding domains"/>
    <property type="match status" value="1"/>
</dbReference>
<dbReference type="PANTHER" id="PTHR35010:SF3">
    <property type="entry name" value="BLL4873 PROTEIN"/>
    <property type="match status" value="1"/>
</dbReference>
<dbReference type="AlphaFoldDB" id="A0A329YDY2"/>
<dbReference type="EMBL" id="QMKK01000032">
    <property type="protein sequence ID" value="RAX41128.1"/>
    <property type="molecule type" value="Genomic_DNA"/>
</dbReference>
<sequence length="89" mass="9561">MRECLQWGRPKLRLTTLGSTACGARGPGLRRDEAAQLAGISVEWYVKLEQGRAASPSASTISVLGQALRLSRGELSHLPALAETRRDGC</sequence>
<accession>A0A329YDY2</accession>
<evidence type="ECO:0000313" key="2">
    <source>
        <dbReference type="EMBL" id="RAX41128.1"/>
    </source>
</evidence>
<dbReference type="OrthoDB" id="5346389at2"/>
<name>A0A329YDY2_RHITR</name>
<dbReference type="InterPro" id="IPR010982">
    <property type="entry name" value="Lambda_DNA-bd_dom_sf"/>
</dbReference>
<protein>
    <recommendedName>
        <fullName evidence="1">HTH cro/C1-type domain-containing protein</fullName>
    </recommendedName>
</protein>
<dbReference type="Pfam" id="PF13560">
    <property type="entry name" value="HTH_31"/>
    <property type="match status" value="1"/>
</dbReference>
<dbReference type="RefSeq" id="WP_112342144.1">
    <property type="nucleotide sequence ID" value="NZ_QMKK01000032.1"/>
</dbReference>
<dbReference type="PANTHER" id="PTHR35010">
    <property type="entry name" value="BLL4672 PROTEIN-RELATED"/>
    <property type="match status" value="1"/>
</dbReference>
<comment type="caution">
    <text evidence="2">The sequence shown here is derived from an EMBL/GenBank/DDBJ whole genome shotgun (WGS) entry which is preliminary data.</text>
</comment>
<dbReference type="Proteomes" id="UP000251205">
    <property type="component" value="Unassembled WGS sequence"/>
</dbReference>
<feature type="domain" description="HTH cro/C1-type" evidence="1">
    <location>
        <begin position="28"/>
        <end position="75"/>
    </location>
</feature>
<dbReference type="CDD" id="cd00093">
    <property type="entry name" value="HTH_XRE"/>
    <property type="match status" value="1"/>
</dbReference>
<evidence type="ECO:0000313" key="3">
    <source>
        <dbReference type="Proteomes" id="UP000251205"/>
    </source>
</evidence>
<dbReference type="InterPro" id="IPR001387">
    <property type="entry name" value="Cro/C1-type_HTH"/>
</dbReference>
<dbReference type="Gene3D" id="1.10.260.40">
    <property type="entry name" value="lambda repressor-like DNA-binding domains"/>
    <property type="match status" value="1"/>
</dbReference>